<reference evidence="19" key="1">
    <citation type="submission" date="2021-02" db="EMBL/GenBank/DDBJ databases">
        <authorList>
            <person name="Nowell W R."/>
        </authorList>
    </citation>
    <scope>NUCLEOTIDE SEQUENCE</scope>
</reference>
<dbReference type="AlphaFoldDB" id="A0A813UA07"/>
<evidence type="ECO:0000256" key="3">
    <source>
        <dbReference type="ARBA" id="ARBA00022538"/>
    </source>
</evidence>
<feature type="transmembrane region" description="Helical" evidence="16">
    <location>
        <begin position="439"/>
        <end position="459"/>
    </location>
</feature>
<dbReference type="GO" id="GO:0005516">
    <property type="term" value="F:calmodulin binding"/>
    <property type="evidence" value="ECO:0007669"/>
    <property type="project" value="UniProtKB-KW"/>
</dbReference>
<feature type="compositionally biased region" description="Basic and acidic residues" evidence="15">
    <location>
        <begin position="1217"/>
        <end position="1234"/>
    </location>
</feature>
<feature type="region of interest" description="Disordered" evidence="15">
    <location>
        <begin position="770"/>
        <end position="819"/>
    </location>
</feature>
<evidence type="ECO:0000313" key="21">
    <source>
        <dbReference type="Proteomes" id="UP000663829"/>
    </source>
</evidence>
<evidence type="ECO:0000256" key="6">
    <source>
        <dbReference type="ARBA" id="ARBA00022826"/>
    </source>
</evidence>
<keyword evidence="3" id="KW-0633">Potassium transport</keyword>
<dbReference type="Gene3D" id="3.30.450.20">
    <property type="entry name" value="PAS domain"/>
    <property type="match status" value="1"/>
</dbReference>
<feature type="compositionally biased region" description="Polar residues" evidence="15">
    <location>
        <begin position="1095"/>
        <end position="1114"/>
    </location>
</feature>
<dbReference type="Pfam" id="PF13426">
    <property type="entry name" value="PAS_9"/>
    <property type="match status" value="1"/>
</dbReference>
<accession>A0A813UA07</accession>
<keyword evidence="14" id="KW-0407">Ion channel</keyword>
<keyword evidence="2" id="KW-0813">Transport</keyword>
<evidence type="ECO:0000256" key="15">
    <source>
        <dbReference type="SAM" id="MobiDB-lite"/>
    </source>
</evidence>
<evidence type="ECO:0000259" key="18">
    <source>
        <dbReference type="PROSITE" id="PS50113"/>
    </source>
</evidence>
<keyword evidence="6" id="KW-0631">Potassium channel</keyword>
<dbReference type="FunFam" id="1.10.1200.260:FF:000003">
    <property type="entry name" value="Potassium voltage-gated channel subfamily H member 1"/>
    <property type="match status" value="1"/>
</dbReference>
<dbReference type="PROSITE" id="PS50042">
    <property type="entry name" value="CNMP_BINDING_3"/>
    <property type="match status" value="1"/>
</dbReference>
<evidence type="ECO:0000256" key="4">
    <source>
        <dbReference type="ARBA" id="ARBA00022553"/>
    </source>
</evidence>
<dbReference type="Proteomes" id="UP000681722">
    <property type="component" value="Unassembled WGS sequence"/>
</dbReference>
<dbReference type="FunFam" id="2.60.120.10:FF:000009">
    <property type="entry name" value="Potassium voltage-gated channel subfamily H member 1"/>
    <property type="match status" value="1"/>
</dbReference>
<feature type="region of interest" description="Disordered" evidence="15">
    <location>
        <begin position="1016"/>
        <end position="1044"/>
    </location>
</feature>
<dbReference type="PANTHER" id="PTHR10217">
    <property type="entry name" value="VOLTAGE AND LIGAND GATED POTASSIUM CHANNEL"/>
    <property type="match status" value="1"/>
</dbReference>
<dbReference type="SUPFAM" id="SSF81324">
    <property type="entry name" value="Voltage-gated potassium channels"/>
    <property type="match status" value="1"/>
</dbReference>
<keyword evidence="12 16" id="KW-0472">Membrane</keyword>
<evidence type="ECO:0000256" key="5">
    <source>
        <dbReference type="ARBA" id="ARBA00022692"/>
    </source>
</evidence>
<dbReference type="SUPFAM" id="SSF51206">
    <property type="entry name" value="cAMP-binding domain-like"/>
    <property type="match status" value="1"/>
</dbReference>
<evidence type="ECO:0000256" key="10">
    <source>
        <dbReference type="ARBA" id="ARBA00022989"/>
    </source>
</evidence>
<evidence type="ECO:0000313" key="20">
    <source>
        <dbReference type="EMBL" id="CAF3612759.1"/>
    </source>
</evidence>
<dbReference type="SMART" id="SM00100">
    <property type="entry name" value="cNMP"/>
    <property type="match status" value="1"/>
</dbReference>
<feature type="domain" description="Cyclic nucleotide-binding" evidence="17">
    <location>
        <begin position="565"/>
        <end position="644"/>
    </location>
</feature>
<dbReference type="Gene3D" id="1.10.1200.260">
    <property type="match status" value="1"/>
</dbReference>
<evidence type="ECO:0000256" key="14">
    <source>
        <dbReference type="ARBA" id="ARBA00023303"/>
    </source>
</evidence>
<comment type="caution">
    <text evidence="19">The sequence shown here is derived from an EMBL/GenBank/DDBJ whole genome shotgun (WGS) entry which is preliminary data.</text>
</comment>
<keyword evidence="4" id="KW-0597">Phosphoprotein</keyword>
<dbReference type="InterPro" id="IPR005821">
    <property type="entry name" value="Ion_trans_dom"/>
</dbReference>
<feature type="compositionally biased region" description="Polar residues" evidence="15">
    <location>
        <begin position="809"/>
        <end position="819"/>
    </location>
</feature>
<feature type="compositionally biased region" description="Polar residues" evidence="15">
    <location>
        <begin position="770"/>
        <end position="782"/>
    </location>
</feature>
<evidence type="ECO:0000256" key="8">
    <source>
        <dbReference type="ARBA" id="ARBA00022882"/>
    </source>
</evidence>
<dbReference type="Pfam" id="PF00520">
    <property type="entry name" value="Ion_trans"/>
    <property type="match status" value="1"/>
</dbReference>
<dbReference type="PRINTS" id="PR01463">
    <property type="entry name" value="EAGCHANLFMLY"/>
</dbReference>
<dbReference type="FunFam" id="3.30.450.20:FF:000009">
    <property type="entry name" value="Potassium voltage-gated channel subfamily H member 1"/>
    <property type="match status" value="1"/>
</dbReference>
<feature type="region of interest" description="Disordered" evidence="15">
    <location>
        <begin position="1208"/>
        <end position="1235"/>
    </location>
</feature>
<comment type="subcellular location">
    <subcellularLocation>
        <location evidence="1">Membrane</location>
        <topology evidence="1">Multi-pass membrane protein</topology>
    </subcellularLocation>
</comment>
<keyword evidence="21" id="KW-1185">Reference proteome</keyword>
<feature type="region of interest" description="Disordered" evidence="15">
    <location>
        <begin position="1084"/>
        <end position="1140"/>
    </location>
</feature>
<dbReference type="SUPFAM" id="SSF55785">
    <property type="entry name" value="PYP-like sensor domain (PAS domain)"/>
    <property type="match status" value="1"/>
</dbReference>
<dbReference type="InterPro" id="IPR000014">
    <property type="entry name" value="PAS"/>
</dbReference>
<dbReference type="EMBL" id="CAJNOQ010000662">
    <property type="protein sequence ID" value="CAF0825956.1"/>
    <property type="molecule type" value="Genomic_DNA"/>
</dbReference>
<evidence type="ECO:0000256" key="13">
    <source>
        <dbReference type="ARBA" id="ARBA00023180"/>
    </source>
</evidence>
<evidence type="ECO:0000256" key="16">
    <source>
        <dbReference type="SAM" id="Phobius"/>
    </source>
</evidence>
<keyword evidence="11" id="KW-0406">Ion transport</keyword>
<dbReference type="Proteomes" id="UP000663829">
    <property type="component" value="Unassembled WGS sequence"/>
</dbReference>
<feature type="domain" description="PAC" evidence="18">
    <location>
        <begin position="93"/>
        <end position="145"/>
    </location>
</feature>
<dbReference type="InterPro" id="IPR003938">
    <property type="entry name" value="K_chnl_volt-dep_EAG/ELK/ERG"/>
</dbReference>
<feature type="transmembrane region" description="Helical" evidence="16">
    <location>
        <begin position="332"/>
        <end position="361"/>
    </location>
</feature>
<dbReference type="EMBL" id="CAJOBC010000662">
    <property type="protein sequence ID" value="CAF3612759.1"/>
    <property type="molecule type" value="Genomic_DNA"/>
</dbReference>
<dbReference type="GO" id="GO:0042391">
    <property type="term" value="P:regulation of membrane potential"/>
    <property type="evidence" value="ECO:0007669"/>
    <property type="project" value="TreeGrafter"/>
</dbReference>
<dbReference type="InterPro" id="IPR018490">
    <property type="entry name" value="cNMP-bd_dom_sf"/>
</dbReference>
<dbReference type="InterPro" id="IPR000700">
    <property type="entry name" value="PAS-assoc_C"/>
</dbReference>
<dbReference type="InterPro" id="IPR035965">
    <property type="entry name" value="PAS-like_dom_sf"/>
</dbReference>
<dbReference type="OrthoDB" id="447251at2759"/>
<dbReference type="NCBIfam" id="TIGR00229">
    <property type="entry name" value="sensory_box"/>
    <property type="match status" value="1"/>
</dbReference>
<feature type="compositionally biased region" description="Polar residues" evidence="15">
    <location>
        <begin position="1032"/>
        <end position="1043"/>
    </location>
</feature>
<sequence length="1241" mass="139697">MPGSRRGLVAPQNTFLESIIRKCSGAHNAFILSNAQIVDYPIVYSNDGFTKLSGYLRTDLMQKSSNCSFMYGELTGLDMQAKIREALEGCHIEQIEVLLYKKNKSPIWVFMQIAPIINEREAVCLYLCTFTDITALKQPIETEDTKGGLSKFARIAKSVTRNRSILMNFAAPNTKSIHIDPSKPSTLPNLLNLGAEVLPKYRQEAPNTPPHIILHYCTFKTVWDWIILLLTFYTSVLVPYHAAFKSKSLDDVPLLVVDSIVDVIFFIDIILNFHTTYVHANPKRIRRTYLKSWFVIDLLACLPYDVFNAFQEAEEVLRLLRLGRVFRKLDNYLEYGAAVLLLLICVFVLVAHWFACVWYTIGFREGRGGPGKRMEYSWLVKMDRELQYHCIDPHGNLTSYESNGTCRKAAYVTALYYTMSSLTSIGFGNVAANSDAEKIFTCVMMLIGSLLYATIFGNVTTIFTQMYSATARYHEMLSSIREFMRLHGMPNQLNERIMDYVVSTWAMTKGIDATKVLNYCPKDMRADICVHMNRNVFNEHPAFRLASDGCLRALAVHFHINHSAPGDMLYHSGESLDMLGFIVSGSLEVIQDDEVLAILSTGDVFGDDFWSKNRDSIGQSAANVRALTYCNLHQIKRERLLEVLDFYHPFSISFARNMVLTYNLRHRVVFRKIADVKRERELAETRKNEPFDQIGSDHPVRKLISKFRKISQENRVPNITTTNDVETGMFPHTTNNQKSLTTPSDQTVAAGSKATNKLETISEKIEAQEVQNSVAAATGEQNSSSLLPPPPQQKTSKWKWLKNSETENENPSDSTIMRTNGANNNNLNLTSTDGNQKATVTFTQKINSTNPFDNIREDELSSKSANRPSIPLSLFIPRTAKEKLDSTEPVATVQNDTSLETLKPVVDSHDETHVEYRQSVGGLIDNRILSYLFEIKSDLKTEVQTLSKRMSHIDEQINQIFNYLMPTNNLNTSTVLHSSPATTVKTNTVSISPLFESASSFYSDINAKAVLDTSVNSETVSGGDSAEKSRLSPRNSEQMSSIPIHQLSIHDFTGISIPTYSRASSGGSYASVPSQRSSISNKIAPAPFDVKSSTEKQPLSTTFRPIANVRNNPGRSPIPKTRSHHHSKTKSKQQSSAIINTMDMKSSTIIDFENRDEQSILTSSYNSDGLTSKTTPLLTTLNTSLGGQYNRKEKQNLFRRFIDQRTGKNYQDDDNDDFRRSDTDDSKPLTKDQDINDLTIL</sequence>
<dbReference type="Gene3D" id="2.60.120.10">
    <property type="entry name" value="Jelly Rolls"/>
    <property type="match status" value="1"/>
</dbReference>
<dbReference type="Pfam" id="PF00027">
    <property type="entry name" value="cNMP_binding"/>
    <property type="match status" value="1"/>
</dbReference>
<dbReference type="Gene3D" id="1.10.287.70">
    <property type="match status" value="1"/>
</dbReference>
<feature type="compositionally biased region" description="Basic residues" evidence="15">
    <location>
        <begin position="1121"/>
        <end position="1131"/>
    </location>
</feature>
<dbReference type="InterPro" id="IPR003949">
    <property type="entry name" value="K_chnl_volt-dep_EAG"/>
</dbReference>
<dbReference type="InterPro" id="IPR000595">
    <property type="entry name" value="cNMP-bd_dom"/>
</dbReference>
<dbReference type="GO" id="GO:0008076">
    <property type="term" value="C:voltage-gated potassium channel complex"/>
    <property type="evidence" value="ECO:0007669"/>
    <property type="project" value="TreeGrafter"/>
</dbReference>
<keyword evidence="10 16" id="KW-1133">Transmembrane helix</keyword>
<evidence type="ECO:0000256" key="7">
    <source>
        <dbReference type="ARBA" id="ARBA00022860"/>
    </source>
</evidence>
<dbReference type="InterPro" id="IPR050818">
    <property type="entry name" value="KCNH_animal-type"/>
</dbReference>
<dbReference type="GO" id="GO:0005249">
    <property type="term" value="F:voltage-gated potassium channel activity"/>
    <property type="evidence" value="ECO:0007669"/>
    <property type="project" value="InterPro"/>
</dbReference>
<evidence type="ECO:0000313" key="19">
    <source>
        <dbReference type="EMBL" id="CAF0825956.1"/>
    </source>
</evidence>
<proteinExistence type="predicted"/>
<feature type="compositionally biased region" description="Polar residues" evidence="15">
    <location>
        <begin position="732"/>
        <end position="751"/>
    </location>
</feature>
<keyword evidence="13" id="KW-0325">Glycoprotein</keyword>
<feature type="transmembrane region" description="Helical" evidence="16">
    <location>
        <begin position="409"/>
        <end position="432"/>
    </location>
</feature>
<keyword evidence="8" id="KW-0851">Voltage-gated channel</keyword>
<evidence type="ECO:0000256" key="9">
    <source>
        <dbReference type="ARBA" id="ARBA00022958"/>
    </source>
</evidence>
<dbReference type="PROSITE" id="PS50113">
    <property type="entry name" value="PAC"/>
    <property type="match status" value="1"/>
</dbReference>
<dbReference type="PRINTS" id="PR01464">
    <property type="entry name" value="EAGCHANNEL"/>
</dbReference>
<dbReference type="CDD" id="cd00130">
    <property type="entry name" value="PAS"/>
    <property type="match status" value="1"/>
</dbReference>
<keyword evidence="5 16" id="KW-0812">Transmembrane</keyword>
<feature type="region of interest" description="Disordered" evidence="15">
    <location>
        <begin position="721"/>
        <end position="751"/>
    </location>
</feature>
<feature type="transmembrane region" description="Helical" evidence="16">
    <location>
        <begin position="252"/>
        <end position="273"/>
    </location>
</feature>
<organism evidence="19 21">
    <name type="scientific">Didymodactylos carnosus</name>
    <dbReference type="NCBI Taxonomy" id="1234261"/>
    <lineage>
        <taxon>Eukaryota</taxon>
        <taxon>Metazoa</taxon>
        <taxon>Spiralia</taxon>
        <taxon>Gnathifera</taxon>
        <taxon>Rotifera</taxon>
        <taxon>Eurotatoria</taxon>
        <taxon>Bdelloidea</taxon>
        <taxon>Philodinida</taxon>
        <taxon>Philodinidae</taxon>
        <taxon>Didymodactylos</taxon>
    </lineage>
</organism>
<gene>
    <name evidence="19" type="ORF">GPM918_LOCUS4798</name>
    <name evidence="20" type="ORF">SRO942_LOCUS4799</name>
</gene>
<feature type="transmembrane region" description="Helical" evidence="16">
    <location>
        <begin position="222"/>
        <end position="240"/>
    </location>
</feature>
<name>A0A813UA07_9BILA</name>
<evidence type="ECO:0000256" key="11">
    <source>
        <dbReference type="ARBA" id="ARBA00023065"/>
    </source>
</evidence>
<keyword evidence="7" id="KW-0112">Calmodulin-binding</keyword>
<evidence type="ECO:0000256" key="12">
    <source>
        <dbReference type="ARBA" id="ARBA00023136"/>
    </source>
</evidence>
<dbReference type="InterPro" id="IPR001610">
    <property type="entry name" value="PAC"/>
</dbReference>
<evidence type="ECO:0000256" key="2">
    <source>
        <dbReference type="ARBA" id="ARBA00022448"/>
    </source>
</evidence>
<protein>
    <submittedName>
        <fullName evidence="19">Uncharacterized protein</fullName>
    </submittedName>
</protein>
<evidence type="ECO:0000256" key="1">
    <source>
        <dbReference type="ARBA" id="ARBA00004141"/>
    </source>
</evidence>
<keyword evidence="9" id="KW-0630">Potassium</keyword>
<evidence type="ECO:0000259" key="17">
    <source>
        <dbReference type="PROSITE" id="PS50042"/>
    </source>
</evidence>
<dbReference type="InterPro" id="IPR014710">
    <property type="entry name" value="RmlC-like_jellyroll"/>
</dbReference>
<dbReference type="PANTHER" id="PTHR10217:SF435">
    <property type="entry name" value="POTASSIUM VOLTAGE-GATED CHANNEL PROTEIN EAG"/>
    <property type="match status" value="1"/>
</dbReference>
<dbReference type="SMART" id="SM00086">
    <property type="entry name" value="PAC"/>
    <property type="match status" value="1"/>
</dbReference>
<dbReference type="CDD" id="cd00038">
    <property type="entry name" value="CAP_ED"/>
    <property type="match status" value="1"/>
</dbReference>